<feature type="compositionally biased region" description="Acidic residues" evidence="1">
    <location>
        <begin position="1"/>
        <end position="24"/>
    </location>
</feature>
<feature type="domain" description="Prolyl 4-hydroxylase alpha subunit Fe(2+) 2OG dioxygenase" evidence="2">
    <location>
        <begin position="162"/>
        <end position="251"/>
    </location>
</feature>
<dbReference type="PANTHER" id="PTHR33099:SF7">
    <property type="entry name" value="MYND-TYPE DOMAIN-CONTAINING PROTEIN"/>
    <property type="match status" value="1"/>
</dbReference>
<organism evidence="3 4">
    <name type="scientific">Pseudolycoriella hygida</name>
    <dbReference type="NCBI Taxonomy" id="35572"/>
    <lineage>
        <taxon>Eukaryota</taxon>
        <taxon>Metazoa</taxon>
        <taxon>Ecdysozoa</taxon>
        <taxon>Arthropoda</taxon>
        <taxon>Hexapoda</taxon>
        <taxon>Insecta</taxon>
        <taxon>Pterygota</taxon>
        <taxon>Neoptera</taxon>
        <taxon>Endopterygota</taxon>
        <taxon>Diptera</taxon>
        <taxon>Nematocera</taxon>
        <taxon>Sciaroidea</taxon>
        <taxon>Sciaridae</taxon>
        <taxon>Pseudolycoriella</taxon>
    </lineage>
</organism>
<feature type="region of interest" description="Disordered" evidence="1">
    <location>
        <begin position="1"/>
        <end position="33"/>
    </location>
</feature>
<dbReference type="InterPro" id="IPR044862">
    <property type="entry name" value="Pro_4_hyd_alph_FE2OG_OXY"/>
</dbReference>
<name>A0A9Q0MIR5_9DIPT</name>
<sequence length="765" mass="86421">MIETIEVSDTESTEYDSSDEDEEGITPAKRPRVSGSADLSFKQKVQIVLRKLSVVTPTVFAVSGRLNAPLINITIKNSKRIVHFPLYEVDDVADIVDLFEQSPYGKGQETVVDTAVRNSWELNSDGFEILNPAWNDFVSNEVVAKIKKEMFIEFSFTASLYKLLLYKTGSFFQPHRDSEKVDGMFATLVIQLPSMYNGGQLIIRHDGKTVTSDFSSTDSSNTFSTFFTAFYCDCEHKVLPVTKGYRICLVYNLISRTKAVAAVPRRDIFELQLISLIKNWQHRGKLVYALKHKYSESSLSLDNLETTDRSVAHFLVHIAKEHDLSVYLGIFNKESSGQSQDSEEDFDSDDEDFSYGNIYSLSKLIAIDGSDIVTSPLDVKFDTEVINEDCFKNIDPYRRTAEPTGNAGVDVTRFYRSAAIVFFPKRFLLEVLKGGGANVTALGKIFLKEIEASRGQVKDDTKLKNWAKEIIALRGNKPIDVIRAIVDLNDIQLTQSLFSSGVILNEVTVELVVGVCEKYGWKAFINQVPKLFENQAKESGVEMLDRIGSVELDKDKKTVVHNSMQGILDKAGTINLSSCSWYVRPQTIKEKTREDPAEQKFLLSACRLAEKVDFQMFDFLKTKPIQLVVPVLLRLVPKNARQLPPFWKYVAEHFVGEMEKEASKPVVLLSWRRNDSTRCLCKDCGPLNEFLASDKVTVSFKMGKDRRKHLHQSLNSMKNISHETDRGGHIGVLVIRKTSQSGSEEAEKRSFSITFLQKLREILPK</sequence>
<evidence type="ECO:0000256" key="1">
    <source>
        <dbReference type="SAM" id="MobiDB-lite"/>
    </source>
</evidence>
<comment type="caution">
    <text evidence="3">The sequence shown here is derived from an EMBL/GenBank/DDBJ whole genome shotgun (WGS) entry which is preliminary data.</text>
</comment>
<dbReference type="OrthoDB" id="5971311at2759"/>
<evidence type="ECO:0000313" key="4">
    <source>
        <dbReference type="Proteomes" id="UP001151699"/>
    </source>
</evidence>
<dbReference type="EMBL" id="WJQU01003090">
    <property type="protein sequence ID" value="KAJ6627768.1"/>
    <property type="molecule type" value="Genomic_DNA"/>
</dbReference>
<accession>A0A9Q0MIR5</accession>
<proteinExistence type="predicted"/>
<keyword evidence="4" id="KW-1185">Reference proteome</keyword>
<reference evidence="3" key="1">
    <citation type="submission" date="2022-07" db="EMBL/GenBank/DDBJ databases">
        <authorList>
            <person name="Trinca V."/>
            <person name="Uliana J.V.C."/>
            <person name="Torres T.T."/>
            <person name="Ward R.J."/>
            <person name="Monesi N."/>
        </authorList>
    </citation>
    <scope>NUCLEOTIDE SEQUENCE</scope>
    <source>
        <strain evidence="3">HSMRA1968</strain>
        <tissue evidence="3">Whole embryos</tissue>
    </source>
</reference>
<dbReference type="Proteomes" id="UP001151699">
    <property type="component" value="Unassembled WGS sequence"/>
</dbReference>
<dbReference type="AlphaFoldDB" id="A0A9Q0MIR5"/>
<dbReference type="Gene3D" id="2.60.120.620">
    <property type="entry name" value="q2cbj1_9rhob like domain"/>
    <property type="match status" value="1"/>
</dbReference>
<protein>
    <recommendedName>
        <fullName evidence="2">Prolyl 4-hydroxylase alpha subunit Fe(2+) 2OG dioxygenase domain-containing protein</fullName>
    </recommendedName>
</protein>
<evidence type="ECO:0000313" key="3">
    <source>
        <dbReference type="EMBL" id="KAJ6627768.1"/>
    </source>
</evidence>
<dbReference type="Pfam" id="PF13640">
    <property type="entry name" value="2OG-FeII_Oxy_3"/>
    <property type="match status" value="1"/>
</dbReference>
<evidence type="ECO:0000259" key="2">
    <source>
        <dbReference type="Pfam" id="PF13640"/>
    </source>
</evidence>
<gene>
    <name evidence="3" type="ORF">Bhyg_16662</name>
</gene>
<dbReference type="PANTHER" id="PTHR33099">
    <property type="entry name" value="FE2OG DIOXYGENASE DOMAIN-CONTAINING PROTEIN"/>
    <property type="match status" value="1"/>
</dbReference>